<comment type="caution">
    <text evidence="2">The sequence shown here is derived from an EMBL/GenBank/DDBJ whole genome shotgun (WGS) entry which is preliminary data.</text>
</comment>
<dbReference type="Pfam" id="PF19613">
    <property type="entry name" value="DUF6118"/>
    <property type="match status" value="1"/>
</dbReference>
<keyword evidence="1" id="KW-1133">Transmembrane helix</keyword>
<reference evidence="2 3" key="1">
    <citation type="journal article" date="2015" name="G3 (Bethesda)">
        <title>Insights into Ongoing Evolution of the Hexachlorocyclohexane Catabolic Pathway from Comparative Genomics of Ten Sphingomonadaceae Strains.</title>
        <authorList>
            <person name="Pearce S.L."/>
            <person name="Oakeshott J.G."/>
            <person name="Pandey G."/>
        </authorList>
    </citation>
    <scope>NUCLEOTIDE SEQUENCE [LARGE SCALE GENOMIC DNA]</scope>
    <source>
        <strain evidence="2 3">LL01</strain>
    </source>
</reference>
<evidence type="ECO:0000256" key="1">
    <source>
        <dbReference type="SAM" id="Phobius"/>
    </source>
</evidence>
<name>A0A0J7XG41_9SPHN</name>
<proteinExistence type="predicted"/>
<dbReference type="STRING" id="1420583.V473_11965"/>
<accession>A0A0J7XG41</accession>
<protein>
    <submittedName>
        <fullName evidence="2">Uncharacterized protein</fullName>
    </submittedName>
</protein>
<dbReference type="EMBL" id="JACT01000012">
    <property type="protein sequence ID" value="KMS50777.1"/>
    <property type="molecule type" value="Genomic_DNA"/>
</dbReference>
<organism evidence="2 3">
    <name type="scientific">Sphingobium cupriresistens LL01</name>
    <dbReference type="NCBI Taxonomy" id="1420583"/>
    <lineage>
        <taxon>Bacteria</taxon>
        <taxon>Pseudomonadati</taxon>
        <taxon>Pseudomonadota</taxon>
        <taxon>Alphaproteobacteria</taxon>
        <taxon>Sphingomonadales</taxon>
        <taxon>Sphingomonadaceae</taxon>
        <taxon>Sphingobium</taxon>
    </lineage>
</organism>
<keyword evidence="1" id="KW-0812">Transmembrane</keyword>
<dbReference type="AlphaFoldDB" id="A0A0J7XG41"/>
<keyword evidence="1" id="KW-0472">Membrane</keyword>
<keyword evidence="3" id="KW-1185">Reference proteome</keyword>
<dbReference type="InterPro" id="IPR046121">
    <property type="entry name" value="DUF6118"/>
</dbReference>
<dbReference type="Proteomes" id="UP000052232">
    <property type="component" value="Unassembled WGS sequence"/>
</dbReference>
<dbReference type="PATRIC" id="fig|1420583.3.peg.4690"/>
<dbReference type="RefSeq" id="WP_015460630.1">
    <property type="nucleotide sequence ID" value="NZ_KQ130443.1"/>
</dbReference>
<sequence>MMDEDNYRNNGRAGDDPQAAFEQLRGEVALVRLAVEGLARARESIEIPDYQPTLANTEKILLALTQRVDVIAKSPAMKLTPETMGERVNASVASATGELHNLVNSTRSDMSEAARELRGLIGTTRARWQQDRWLFWIGLGGVVLGILLYALLAGLIARAMPDSWQLPERMATRALAEPTLWDAGTHLMQRASPASWEGIVAAANLARDNRETIEACGAAAAKAKKTVRCTIEVKPANNDR</sequence>
<evidence type="ECO:0000313" key="2">
    <source>
        <dbReference type="EMBL" id="KMS50777.1"/>
    </source>
</evidence>
<gene>
    <name evidence="2" type="ORF">V473_11965</name>
</gene>
<feature type="transmembrane region" description="Helical" evidence="1">
    <location>
        <begin position="133"/>
        <end position="157"/>
    </location>
</feature>
<evidence type="ECO:0000313" key="3">
    <source>
        <dbReference type="Proteomes" id="UP000052232"/>
    </source>
</evidence>